<dbReference type="RefSeq" id="WP_156093250.1">
    <property type="nucleotide sequence ID" value="NZ_LR734877.1"/>
</dbReference>
<name>A0A7Z9E4G2_9CYAN</name>
<evidence type="ECO:0000313" key="2">
    <source>
        <dbReference type="Proteomes" id="UP000184550"/>
    </source>
</evidence>
<reference evidence="1" key="1">
    <citation type="submission" date="2019-10" db="EMBL/GenBank/DDBJ databases">
        <authorList>
            <consortium name="Genoscope - CEA"/>
            <person name="William W."/>
        </authorList>
    </citation>
    <scope>NUCLEOTIDE SEQUENCE [LARGE SCALE GENOMIC DNA]</scope>
    <source>
        <strain evidence="1">BBR_PRJEB10992</strain>
    </source>
</reference>
<proteinExistence type="predicted"/>
<accession>A0A7Z9E4G2</accession>
<evidence type="ECO:0000313" key="1">
    <source>
        <dbReference type="EMBL" id="VXD22570.1"/>
    </source>
</evidence>
<organism evidence="1 2">
    <name type="scientific">Planktothrix serta PCC 8927</name>
    <dbReference type="NCBI Taxonomy" id="671068"/>
    <lineage>
        <taxon>Bacteria</taxon>
        <taxon>Bacillati</taxon>
        <taxon>Cyanobacteriota</taxon>
        <taxon>Cyanophyceae</taxon>
        <taxon>Oscillatoriophycideae</taxon>
        <taxon>Oscillatoriales</taxon>
        <taxon>Microcoleaceae</taxon>
        <taxon>Planktothrix</taxon>
    </lineage>
</organism>
<protein>
    <submittedName>
        <fullName evidence="1">Uncharacterized protein</fullName>
    </submittedName>
</protein>
<comment type="caution">
    <text evidence="1">The sequence shown here is derived from an EMBL/GenBank/DDBJ whole genome shotgun (WGS) entry which is preliminary data.</text>
</comment>
<gene>
    <name evidence="1" type="ORF">PL8927_750160</name>
</gene>
<dbReference type="Proteomes" id="UP000184550">
    <property type="component" value="Unassembled WGS sequence"/>
</dbReference>
<sequence>MNTVIEVNCNCQFHQEINAFLTQIEQRIMTINSGSEPSTAWQNQRDRITAELTKVRELMAFYLAQCKTTNLEVNDQFIQGYQVGKQCNQVLYDASQIPVQEVKMALALDLSQNSVPPYLLGIQLGWRLAVIEQSLTRFLPDEKLTIA</sequence>
<dbReference type="AlphaFoldDB" id="A0A7Z9E4G2"/>
<dbReference type="OrthoDB" id="9830601at2"/>
<dbReference type="EMBL" id="CZCU02000152">
    <property type="protein sequence ID" value="VXD22570.1"/>
    <property type="molecule type" value="Genomic_DNA"/>
</dbReference>
<keyword evidence="2" id="KW-1185">Reference proteome</keyword>